<evidence type="ECO:0000256" key="1">
    <source>
        <dbReference type="SAM" id="SignalP"/>
    </source>
</evidence>
<dbReference type="Proteomes" id="UP000776276">
    <property type="component" value="Unassembled WGS sequence"/>
</dbReference>
<gene>
    <name evidence="2" type="ORF">KOF26_07015</name>
</gene>
<evidence type="ECO:0000313" key="2">
    <source>
        <dbReference type="EMBL" id="MBU3077616.1"/>
    </source>
</evidence>
<proteinExistence type="predicted"/>
<accession>A0ABS6BJK6</accession>
<evidence type="ECO:0008006" key="4">
    <source>
        <dbReference type="Google" id="ProtNLM"/>
    </source>
</evidence>
<dbReference type="PROSITE" id="PS51257">
    <property type="entry name" value="PROKAR_LIPOPROTEIN"/>
    <property type="match status" value="1"/>
</dbReference>
<keyword evidence="3" id="KW-1185">Reference proteome</keyword>
<keyword evidence="1" id="KW-0732">Signal</keyword>
<reference evidence="2 3" key="1">
    <citation type="submission" date="2021-06" db="EMBL/GenBank/DDBJ databases">
        <title>Sphingomonas sp. XMGL2, whole genome shotgun sequencing project.</title>
        <authorList>
            <person name="Zhao G."/>
            <person name="Shen L."/>
        </authorList>
    </citation>
    <scope>NUCLEOTIDE SEQUENCE [LARGE SCALE GENOMIC DNA]</scope>
    <source>
        <strain evidence="2 3">XMGL2</strain>
    </source>
</reference>
<name>A0ABS6BJK6_9SPHN</name>
<sequence length="188" mass="19675">MRIMLSISALLATVAAAPAFAACSVSSDVGAAVKEVGASTTEGAQIVVSMSMMPKLLRIDYKSAAKRPECDLGPLAAGDARYELWGEDKPSRERRAIPKAKGAPIALVIPVTDIIKAIEASRAGKPGTVEGYLLATITASDLTGWRFYTGMPSPETLRHDMAEVLAGGASPIFRNGTDGNTSLFVHKG</sequence>
<dbReference type="RefSeq" id="WP_216322347.1">
    <property type="nucleotide sequence ID" value="NZ_JAHKRT010000003.1"/>
</dbReference>
<protein>
    <recommendedName>
        <fullName evidence="4">Lipoprotein</fullName>
    </recommendedName>
</protein>
<feature type="signal peptide" evidence="1">
    <location>
        <begin position="1"/>
        <end position="21"/>
    </location>
</feature>
<evidence type="ECO:0000313" key="3">
    <source>
        <dbReference type="Proteomes" id="UP000776276"/>
    </source>
</evidence>
<dbReference type="EMBL" id="JAHKRT010000003">
    <property type="protein sequence ID" value="MBU3077616.1"/>
    <property type="molecule type" value="Genomic_DNA"/>
</dbReference>
<organism evidence="2 3">
    <name type="scientific">Sphingomonas quercus</name>
    <dbReference type="NCBI Taxonomy" id="2842451"/>
    <lineage>
        <taxon>Bacteria</taxon>
        <taxon>Pseudomonadati</taxon>
        <taxon>Pseudomonadota</taxon>
        <taxon>Alphaproteobacteria</taxon>
        <taxon>Sphingomonadales</taxon>
        <taxon>Sphingomonadaceae</taxon>
        <taxon>Sphingomonas</taxon>
    </lineage>
</organism>
<feature type="chain" id="PRO_5045880394" description="Lipoprotein" evidence="1">
    <location>
        <begin position="22"/>
        <end position="188"/>
    </location>
</feature>
<comment type="caution">
    <text evidence="2">The sequence shown here is derived from an EMBL/GenBank/DDBJ whole genome shotgun (WGS) entry which is preliminary data.</text>
</comment>